<protein>
    <submittedName>
        <fullName evidence="2">(spotted green pufferfish) hypothetical protein</fullName>
    </submittedName>
</protein>
<dbReference type="AlphaFoldDB" id="Q4SX29"/>
<proteinExistence type="predicted"/>
<feature type="region of interest" description="Disordered" evidence="1">
    <location>
        <begin position="1"/>
        <end position="28"/>
    </location>
</feature>
<organism evidence="2">
    <name type="scientific">Tetraodon nigroviridis</name>
    <name type="common">Spotted green pufferfish</name>
    <name type="synonym">Chelonodon nigroviridis</name>
    <dbReference type="NCBI Taxonomy" id="99883"/>
    <lineage>
        <taxon>Eukaryota</taxon>
        <taxon>Metazoa</taxon>
        <taxon>Chordata</taxon>
        <taxon>Craniata</taxon>
        <taxon>Vertebrata</taxon>
        <taxon>Euteleostomi</taxon>
        <taxon>Actinopterygii</taxon>
        <taxon>Neopterygii</taxon>
        <taxon>Teleostei</taxon>
        <taxon>Neoteleostei</taxon>
        <taxon>Acanthomorphata</taxon>
        <taxon>Eupercaria</taxon>
        <taxon>Tetraodontiformes</taxon>
        <taxon>Tetradontoidea</taxon>
        <taxon>Tetraodontidae</taxon>
        <taxon>Tetraodon</taxon>
    </lineage>
</organism>
<reference evidence="2" key="2">
    <citation type="submission" date="2004-02" db="EMBL/GenBank/DDBJ databases">
        <authorList>
            <consortium name="Genoscope"/>
            <consortium name="Whitehead Institute Centre for Genome Research"/>
        </authorList>
    </citation>
    <scope>NUCLEOTIDE SEQUENCE</scope>
</reference>
<comment type="caution">
    <text evidence="2">The sequence shown here is derived from an EMBL/GenBank/DDBJ whole genome shotgun (WGS) entry which is preliminary data.</text>
</comment>
<evidence type="ECO:0000256" key="1">
    <source>
        <dbReference type="SAM" id="MobiDB-lite"/>
    </source>
</evidence>
<sequence>VQKEDVLVSPKTGEPSLPEPGVGSGFDE</sequence>
<feature type="non-terminal residue" evidence="2">
    <location>
        <position position="1"/>
    </location>
</feature>
<dbReference type="EMBL" id="CAAE01013095">
    <property type="protein sequence ID" value="CAF94803.1"/>
    <property type="molecule type" value="Genomic_DNA"/>
</dbReference>
<gene>
    <name evidence="2" type="ORF">GSTENG00011153001</name>
</gene>
<dbReference type="KEGG" id="tng:GSTEN00011153G001"/>
<name>Q4SX29_TETNG</name>
<accession>Q4SX29</accession>
<evidence type="ECO:0000313" key="2">
    <source>
        <dbReference type="EMBL" id="CAF94803.1"/>
    </source>
</evidence>
<reference evidence="2" key="1">
    <citation type="journal article" date="2004" name="Nature">
        <title>Genome duplication in the teleost fish Tetraodon nigroviridis reveals the early vertebrate proto-karyotype.</title>
        <authorList>
            <person name="Jaillon O."/>
            <person name="Aury J.-M."/>
            <person name="Brunet F."/>
            <person name="Petit J.-L."/>
            <person name="Stange-Thomann N."/>
            <person name="Mauceli E."/>
            <person name="Bouneau L."/>
            <person name="Fischer C."/>
            <person name="Ozouf-Costaz C."/>
            <person name="Bernot A."/>
            <person name="Nicaud S."/>
            <person name="Jaffe D."/>
            <person name="Fisher S."/>
            <person name="Lutfalla G."/>
            <person name="Dossat C."/>
            <person name="Segurens B."/>
            <person name="Dasilva C."/>
            <person name="Salanoubat M."/>
            <person name="Levy M."/>
            <person name="Boudet N."/>
            <person name="Castellano S."/>
            <person name="Anthouard V."/>
            <person name="Jubin C."/>
            <person name="Castelli V."/>
            <person name="Katinka M."/>
            <person name="Vacherie B."/>
            <person name="Biemont C."/>
            <person name="Skalli Z."/>
            <person name="Cattolico L."/>
            <person name="Poulain J."/>
            <person name="De Berardinis V."/>
            <person name="Cruaud C."/>
            <person name="Duprat S."/>
            <person name="Brottier P."/>
            <person name="Coutanceau J.-P."/>
            <person name="Gouzy J."/>
            <person name="Parra G."/>
            <person name="Lardier G."/>
            <person name="Chapple C."/>
            <person name="McKernan K.J."/>
            <person name="McEwan P."/>
            <person name="Bosak S."/>
            <person name="Kellis M."/>
            <person name="Volff J.-N."/>
            <person name="Guigo R."/>
            <person name="Zody M.C."/>
            <person name="Mesirov J."/>
            <person name="Lindblad-Toh K."/>
            <person name="Birren B."/>
            <person name="Nusbaum C."/>
            <person name="Kahn D."/>
            <person name="Robinson-Rechavi M."/>
            <person name="Laudet V."/>
            <person name="Schachter V."/>
            <person name="Quetier F."/>
            <person name="Saurin W."/>
            <person name="Scarpelli C."/>
            <person name="Wincker P."/>
            <person name="Lander E.S."/>
            <person name="Weissenbach J."/>
            <person name="Roest Crollius H."/>
        </authorList>
    </citation>
    <scope>NUCLEOTIDE SEQUENCE [LARGE SCALE GENOMIC DNA]</scope>
</reference>